<dbReference type="Pfam" id="PF13716">
    <property type="entry name" value="CRAL_TRIO_2"/>
    <property type="match status" value="1"/>
</dbReference>
<comment type="similarity">
    <text evidence="2 4">Belongs to the actin family.</text>
</comment>
<evidence type="ECO:0000259" key="7">
    <source>
        <dbReference type="PROSITE" id="PS50191"/>
    </source>
</evidence>
<dbReference type="GO" id="GO:0005856">
    <property type="term" value="C:cytoskeleton"/>
    <property type="evidence" value="ECO:0007669"/>
    <property type="project" value="UniProtKB-SubCell"/>
</dbReference>
<evidence type="ECO:0000256" key="3">
    <source>
        <dbReference type="ARBA" id="ARBA00023212"/>
    </source>
</evidence>
<evidence type="ECO:0000256" key="1">
    <source>
        <dbReference type="ARBA" id="ARBA00004245"/>
    </source>
</evidence>
<dbReference type="Gene3D" id="2.30.36.70">
    <property type="entry name" value="Actin, Chain A, domain 2"/>
    <property type="match status" value="1"/>
</dbReference>
<keyword evidence="5" id="KW-0175">Coiled coil</keyword>
<feature type="coiled-coil region" evidence="5">
    <location>
        <begin position="1029"/>
        <end position="1063"/>
    </location>
</feature>
<dbReference type="PANTHER" id="PTHR11937">
    <property type="entry name" value="ACTIN"/>
    <property type="match status" value="1"/>
</dbReference>
<organism evidence="8 9">
    <name type="scientific">Dissostichus mawsoni</name>
    <name type="common">Antarctic cod</name>
    <dbReference type="NCBI Taxonomy" id="36200"/>
    <lineage>
        <taxon>Eukaryota</taxon>
        <taxon>Metazoa</taxon>
        <taxon>Chordata</taxon>
        <taxon>Craniata</taxon>
        <taxon>Vertebrata</taxon>
        <taxon>Euteleostomi</taxon>
        <taxon>Actinopterygii</taxon>
        <taxon>Neopterygii</taxon>
        <taxon>Teleostei</taxon>
        <taxon>Neoteleostei</taxon>
        <taxon>Acanthomorphata</taxon>
        <taxon>Eupercaria</taxon>
        <taxon>Perciformes</taxon>
        <taxon>Notothenioidei</taxon>
        <taxon>Nototheniidae</taxon>
        <taxon>Dissostichus</taxon>
    </lineage>
</organism>
<keyword evidence="3" id="KW-0963">Cytoplasm</keyword>
<comment type="subcellular location">
    <subcellularLocation>
        <location evidence="1">Cytoplasm</location>
        <location evidence="1">Cytoskeleton</location>
    </subcellularLocation>
</comment>
<accession>A0A7J5Y6C9</accession>
<dbReference type="InterPro" id="IPR001251">
    <property type="entry name" value="CRAL-TRIO_dom"/>
</dbReference>
<feature type="domain" description="CRAL-TRIO" evidence="7">
    <location>
        <begin position="123"/>
        <end position="267"/>
    </location>
</feature>
<dbReference type="SUPFAM" id="SSF53067">
    <property type="entry name" value="Actin-like ATPase domain"/>
    <property type="match status" value="2"/>
</dbReference>
<proteinExistence type="inferred from homology"/>
<evidence type="ECO:0000313" key="8">
    <source>
        <dbReference type="EMBL" id="KAF3844187.1"/>
    </source>
</evidence>
<evidence type="ECO:0000256" key="6">
    <source>
        <dbReference type="SAM" id="MobiDB-lite"/>
    </source>
</evidence>
<keyword evidence="9" id="KW-1185">Reference proteome</keyword>
<dbReference type="Pfam" id="PF00022">
    <property type="entry name" value="Actin"/>
    <property type="match status" value="2"/>
</dbReference>
<gene>
    <name evidence="8" type="ORF">F7725_013528</name>
</gene>
<dbReference type="Proteomes" id="UP000518266">
    <property type="component" value="Unassembled WGS sequence"/>
</dbReference>
<keyword evidence="3" id="KW-0206">Cytoskeleton</keyword>
<evidence type="ECO:0000256" key="2">
    <source>
        <dbReference type="ARBA" id="ARBA00006752"/>
    </source>
</evidence>
<feature type="compositionally biased region" description="Pro residues" evidence="6">
    <location>
        <begin position="1353"/>
        <end position="1362"/>
    </location>
</feature>
<dbReference type="FunFam" id="3.90.640.10:FF:000007">
    <property type="entry name" value="Actin like 7B"/>
    <property type="match status" value="1"/>
</dbReference>
<feature type="region of interest" description="Disordered" evidence="6">
    <location>
        <begin position="947"/>
        <end position="973"/>
    </location>
</feature>
<dbReference type="PROSITE" id="PS01132">
    <property type="entry name" value="ACTINS_ACT_LIKE"/>
    <property type="match status" value="1"/>
</dbReference>
<sequence>MGRLASRLQIHEKRLNLVRLGPGRCEHFVPVLLLCVSPPSLVYKRAEQHQSVSSAGRYSRRDATWRREAARSRGPNVLQPRSRTVRCWPGFTALKRRETTSRDKRLWKIVARELSEMSRHATGAFDQHGCPLIVFPLEEQAKLSSELSKAEVVDFINYFLSLHNRKQEKEGLVSVVADLRQASLQTSRFIAETLLLLELHKRTVHSVYIIQPKKKDVVKLLLKLLAPSKCYTASFKKVLLKEISELSNYIDRSQLTPSLGGYLMYCHQSWVAFIKRLPSCISTLQALSRLPLPSTSRELQHFCCTNEATFLQLRRELGLDELLRHCEGIVEKLRHPEKEPCYQAMAGTALFSHTAFDMLRNHSRICAAVEKVEQLWQQAFSKARLQLQVFQLREDALQITEQIKTLLQEKLQPYKIEIAKEAAEAVLLVSRFEASIHRPAMALVRCAEDVIHTVEEVLLLDGQIRERWVMDVERLKDKLHSAVHFILQTLRVVSSYHHHYSKASSWYRLVLSENFLQGLLSGVNGDSGSMQRRNYGTIPAWRYKMSTFLKKNPLQMWRSWFIWHICPLPSQMMTSSRQGRRCLRGSSSCPLAPWLWGRCSGPYSGSTSCCGTANLTPPPDDGASNRTDKEVQDLTNGVKEQKAAHLPQTVSASAEGKAPSLSSFDSGFDGAGGCQLEAWGRREGVESLCTSAGIRDSVRLASSQPQIHEENISSVSDPEDLREEFGSLGNSSRASIHIIPKVTVDSLNLEIKVKRSAALPSNPWLSLPVDNLENSYTVTITQNPTPHKGDLQLDGSDPCRCRDQPTQTDVLSHTQPTDWALHSQSSLEDPELSPIRKVLSSTITEGRERPILTTEGGPTLLWDSYDLHEQVQDAEQEGLREVEQILVRADEMLEKEENVLAQEAVLEALLRAEDRDQWPLWDSESQLSAMSSSELAEAGVLGLQDDLDPAESDQLSEPTSAGSAGGAQASEDEGLHTDTAVFHSRPDLLTELRKVYILDELIMEENMKIHKLRSCIESPEESASKPSITNEANKEREAFRVQLEKEKREVEKLEKSLDNEQRVKKHRDGAKKVVKCSIMEKARSETKEDKALCDELLSGGCNGSLRTHPTASIQTDPQGQDSCEAEHILLDPDAAKEATPQDLVQLPDSEFQEDSPEAEPSVFNRHTLNNTSDLKVPHEELCIQPQGCISDNESDGSSENASPASEIKLDYGSFDPGGKPSHPPVPKPRKASLPVHNNLQHEPPHSSELQNPERPSVDQDPGSVQRDLQDEPHDALPENVTAAVLHSFVLNPNVKEHTNNNNNNHALTEECNISSDTEDEGGASVGAACLLQTGLQPAEAAQALSPAAAPSAPRLPPALPPDLPPEVEPGGRADFLDAVQSSEAMRGPGSGIQAQLNINMTQMTDFKTPIVLDTGSRLMKAGFADQDLPNIIFPTIIGMPKYEEIMNGNLERETYIGHEAQHMRGVLALRHPIKNGIIRNWDDMEKIWQHTFQQLGVDPNDHPVLLTEAAMNPLGNRQRMVEIMFECFNVPFTYVWCLTLETGVPVFEGYCLPHAVQRFPLAGVDVTMHLKKLLQEQGVSMRTSAEMEIVREMKEKCCCVALNYEAELSQGGTSSGEMHYNMPDGQIVTLSSERFRAPEILFKPELIGQDHYGMHESVFKSILSSDIDLRRSFLGNIAETLCCPAFLSGSRLKSKDWFPRTRGRAFASPAPRTETSQCGGGAVLANLPIFSSAWISQEEYDEHGSQIVFRKCF</sequence>
<feature type="region of interest" description="Disordered" evidence="6">
    <location>
        <begin position="1149"/>
        <end position="1171"/>
    </location>
</feature>
<dbReference type="Gene3D" id="3.90.640.10">
    <property type="entry name" value="Actin, Chain A, domain 4"/>
    <property type="match status" value="1"/>
</dbReference>
<dbReference type="SMART" id="SM00268">
    <property type="entry name" value="ACTIN"/>
    <property type="match status" value="1"/>
</dbReference>
<dbReference type="OrthoDB" id="8937359at2759"/>
<dbReference type="FunFam" id="3.30.420.40:FF:000050">
    <property type="entry name" value="Actin, alpha skeletal muscle"/>
    <property type="match status" value="1"/>
</dbReference>
<feature type="compositionally biased region" description="Polar residues" evidence="6">
    <location>
        <begin position="1187"/>
        <end position="1203"/>
    </location>
</feature>
<protein>
    <recommendedName>
        <fullName evidence="7">CRAL-TRIO domain-containing protein</fullName>
    </recommendedName>
</protein>
<name>A0A7J5Y6C9_DISMA</name>
<feature type="region of interest" description="Disordered" evidence="6">
    <location>
        <begin position="616"/>
        <end position="658"/>
    </location>
</feature>
<evidence type="ECO:0000256" key="5">
    <source>
        <dbReference type="SAM" id="Coils"/>
    </source>
</evidence>
<feature type="compositionally biased region" description="Low complexity" evidence="6">
    <location>
        <begin position="960"/>
        <end position="969"/>
    </location>
</feature>
<evidence type="ECO:0000256" key="4">
    <source>
        <dbReference type="RuleBase" id="RU000487"/>
    </source>
</evidence>
<dbReference type="InterPro" id="IPR004000">
    <property type="entry name" value="Actin"/>
</dbReference>
<dbReference type="PRINTS" id="PR00190">
    <property type="entry name" value="ACTIN"/>
</dbReference>
<feature type="region of interest" description="Disordered" evidence="6">
    <location>
        <begin position="1341"/>
        <end position="1362"/>
    </location>
</feature>
<dbReference type="InterPro" id="IPR043129">
    <property type="entry name" value="ATPase_NBD"/>
</dbReference>
<dbReference type="PROSITE" id="PS50191">
    <property type="entry name" value="CRAL_TRIO"/>
    <property type="match status" value="1"/>
</dbReference>
<dbReference type="InterPro" id="IPR020902">
    <property type="entry name" value="Actin/actin-like_CS"/>
</dbReference>
<dbReference type="Gene3D" id="3.30.420.40">
    <property type="match status" value="2"/>
</dbReference>
<feature type="compositionally biased region" description="Low complexity" evidence="6">
    <location>
        <begin position="1341"/>
        <end position="1352"/>
    </location>
</feature>
<comment type="caution">
    <text evidence="8">The sequence shown here is derived from an EMBL/GenBank/DDBJ whole genome shotgun (WGS) entry which is preliminary data.</text>
</comment>
<feature type="region of interest" description="Disordered" evidence="6">
    <location>
        <begin position="1186"/>
        <end position="1270"/>
    </location>
</feature>
<evidence type="ECO:0000313" key="9">
    <source>
        <dbReference type="Proteomes" id="UP000518266"/>
    </source>
</evidence>
<reference evidence="8 9" key="1">
    <citation type="submission" date="2020-03" db="EMBL/GenBank/DDBJ databases">
        <title>Dissostichus mawsoni Genome sequencing and assembly.</title>
        <authorList>
            <person name="Park H."/>
        </authorList>
    </citation>
    <scope>NUCLEOTIDE SEQUENCE [LARGE SCALE GENOMIC DNA]</scope>
    <source>
        <strain evidence="8">DM0001</strain>
        <tissue evidence="8">Muscle</tissue>
    </source>
</reference>
<dbReference type="EMBL" id="JAAKFY010000016">
    <property type="protein sequence ID" value="KAF3844187.1"/>
    <property type="molecule type" value="Genomic_DNA"/>
</dbReference>